<dbReference type="InterPro" id="IPR001611">
    <property type="entry name" value="Leu-rich_rpt"/>
</dbReference>
<dbReference type="AlphaFoldDB" id="A0A3P6DYX4"/>
<dbReference type="PANTHER" id="PTHR47186:SF52">
    <property type="entry name" value="BNAC05G11800D PROTEIN"/>
    <property type="match status" value="1"/>
</dbReference>
<gene>
    <name evidence="1" type="ORF">BOLC2T10912H</name>
</gene>
<dbReference type="EMBL" id="LR031874">
    <property type="protein sequence ID" value="VDD25532.1"/>
    <property type="molecule type" value="Genomic_DNA"/>
</dbReference>
<dbReference type="InterPro" id="IPR032675">
    <property type="entry name" value="LRR_dom_sf"/>
</dbReference>
<dbReference type="PROSITE" id="PS51450">
    <property type="entry name" value="LRR"/>
    <property type="match status" value="1"/>
</dbReference>
<accession>A0A3P6DYX4</accession>
<reference evidence="1" key="1">
    <citation type="submission" date="2018-11" db="EMBL/GenBank/DDBJ databases">
        <authorList>
            <consortium name="Genoscope - CEA"/>
            <person name="William W."/>
        </authorList>
    </citation>
    <scope>NUCLEOTIDE SEQUENCE</scope>
</reference>
<proteinExistence type="predicted"/>
<organism evidence="1">
    <name type="scientific">Brassica oleracea</name>
    <name type="common">Wild cabbage</name>
    <dbReference type="NCBI Taxonomy" id="3712"/>
    <lineage>
        <taxon>Eukaryota</taxon>
        <taxon>Viridiplantae</taxon>
        <taxon>Streptophyta</taxon>
        <taxon>Embryophyta</taxon>
        <taxon>Tracheophyta</taxon>
        <taxon>Spermatophyta</taxon>
        <taxon>Magnoliopsida</taxon>
        <taxon>eudicotyledons</taxon>
        <taxon>Gunneridae</taxon>
        <taxon>Pentapetalae</taxon>
        <taxon>rosids</taxon>
        <taxon>malvids</taxon>
        <taxon>Brassicales</taxon>
        <taxon>Brassicaceae</taxon>
        <taxon>Brassiceae</taxon>
        <taxon>Brassica</taxon>
    </lineage>
</organism>
<evidence type="ECO:0000313" key="1">
    <source>
        <dbReference type="EMBL" id="VDD25532.1"/>
    </source>
</evidence>
<dbReference type="SUPFAM" id="SSF52058">
    <property type="entry name" value="L domain-like"/>
    <property type="match status" value="1"/>
</dbReference>
<dbReference type="PANTHER" id="PTHR47186">
    <property type="entry name" value="LEUCINE-RICH REPEAT-CONTAINING PROTEIN 57"/>
    <property type="match status" value="1"/>
</dbReference>
<name>A0A3P6DYX4_BRAOL</name>
<sequence length="133" mass="14845">MASLVVLDLSHNSNLSELPEEVSCLVSLRLLNLSGTSIKDLPNGLRVLIRLIHLDLESTPNLRSISLISGLLKLQVLRFYGSCAALDISLLKNLERLKDLKFLTLSVREVDVLKTFLRSRLSRCTQGLYLEGI</sequence>
<dbReference type="Gene3D" id="3.80.10.10">
    <property type="entry name" value="Ribonuclease Inhibitor"/>
    <property type="match status" value="1"/>
</dbReference>
<protein>
    <submittedName>
        <fullName evidence="1">Uncharacterized protein</fullName>
    </submittedName>
</protein>